<keyword evidence="1" id="KW-0812">Transmembrane</keyword>
<name>A0A0C9VWD1_SPHS4</name>
<keyword evidence="4" id="KW-1185">Reference proteome</keyword>
<evidence type="ECO:0000313" key="4">
    <source>
        <dbReference type="Proteomes" id="UP000054279"/>
    </source>
</evidence>
<feature type="domain" description="DUF6533" evidence="2">
    <location>
        <begin position="22"/>
        <end position="65"/>
    </location>
</feature>
<feature type="transmembrane region" description="Helical" evidence="1">
    <location>
        <begin position="159"/>
        <end position="181"/>
    </location>
</feature>
<sequence>MPPIAHTDGFFTIQEDRLFGLYVTTASLVLLIVDSLFSLSDELRYLWSNLRPLSFIYLLARYGSVGLIAVDILNQSQGLSQVTCNPALTGLTFALNILAAFGVQGLALATSLTVVHKNRWFQGILGTLFLALSAVRLALGEFANCNPNYISHPITTANNVLNLMFEAASMGLIMIHVWTIYKGRSRLESTSTKILTHLIRRDYVLELTAHSDSVIFVWALFNEIFQNVWTNRTSLSEKIVPIQDAVSAILMCRFYIKLCKIQEHLTEEHFEGEITTQFARHVPVRYKNVSDALDQDNYKDLDEDETDAEYYGQLTGFTDMDPAMSSRSSFSVGEDYKEDYNIDLEFGYDPREVDPVQVDVQVEVEVV</sequence>
<accession>A0A0C9VWD1</accession>
<evidence type="ECO:0000259" key="2">
    <source>
        <dbReference type="Pfam" id="PF20151"/>
    </source>
</evidence>
<keyword evidence="1" id="KW-1133">Transmembrane helix</keyword>
<dbReference type="Proteomes" id="UP000054279">
    <property type="component" value="Unassembled WGS sequence"/>
</dbReference>
<proteinExistence type="predicted"/>
<evidence type="ECO:0000313" key="3">
    <source>
        <dbReference type="EMBL" id="KIJ42631.1"/>
    </source>
</evidence>
<protein>
    <recommendedName>
        <fullName evidence="2">DUF6533 domain-containing protein</fullName>
    </recommendedName>
</protein>
<gene>
    <name evidence="3" type="ORF">M422DRAFT_31220</name>
</gene>
<dbReference type="Pfam" id="PF20151">
    <property type="entry name" value="DUF6533"/>
    <property type="match status" value="1"/>
</dbReference>
<feature type="transmembrane region" description="Helical" evidence="1">
    <location>
        <begin position="20"/>
        <end position="40"/>
    </location>
</feature>
<dbReference type="EMBL" id="KN837128">
    <property type="protein sequence ID" value="KIJ42631.1"/>
    <property type="molecule type" value="Genomic_DNA"/>
</dbReference>
<dbReference type="AlphaFoldDB" id="A0A0C9VWD1"/>
<keyword evidence="1" id="KW-0472">Membrane</keyword>
<feature type="transmembrane region" description="Helical" evidence="1">
    <location>
        <begin position="52"/>
        <end position="73"/>
    </location>
</feature>
<reference evidence="3 4" key="1">
    <citation type="submission" date="2014-06" db="EMBL/GenBank/DDBJ databases">
        <title>Evolutionary Origins and Diversification of the Mycorrhizal Mutualists.</title>
        <authorList>
            <consortium name="DOE Joint Genome Institute"/>
            <consortium name="Mycorrhizal Genomics Consortium"/>
            <person name="Kohler A."/>
            <person name="Kuo A."/>
            <person name="Nagy L.G."/>
            <person name="Floudas D."/>
            <person name="Copeland A."/>
            <person name="Barry K.W."/>
            <person name="Cichocki N."/>
            <person name="Veneault-Fourrey C."/>
            <person name="LaButti K."/>
            <person name="Lindquist E.A."/>
            <person name="Lipzen A."/>
            <person name="Lundell T."/>
            <person name="Morin E."/>
            <person name="Murat C."/>
            <person name="Riley R."/>
            <person name="Ohm R."/>
            <person name="Sun H."/>
            <person name="Tunlid A."/>
            <person name="Henrissat B."/>
            <person name="Grigoriev I.V."/>
            <person name="Hibbett D.S."/>
            <person name="Martin F."/>
        </authorList>
    </citation>
    <scope>NUCLEOTIDE SEQUENCE [LARGE SCALE GENOMIC DNA]</scope>
    <source>
        <strain evidence="3 4">SS14</strain>
    </source>
</reference>
<dbReference type="InterPro" id="IPR045340">
    <property type="entry name" value="DUF6533"/>
</dbReference>
<evidence type="ECO:0000256" key="1">
    <source>
        <dbReference type="SAM" id="Phobius"/>
    </source>
</evidence>
<dbReference type="HOGENOM" id="CLU_754731_0_0_1"/>
<feature type="transmembrane region" description="Helical" evidence="1">
    <location>
        <begin position="120"/>
        <end position="139"/>
    </location>
</feature>
<feature type="transmembrane region" description="Helical" evidence="1">
    <location>
        <begin position="93"/>
        <end position="115"/>
    </location>
</feature>
<organism evidence="3 4">
    <name type="scientific">Sphaerobolus stellatus (strain SS14)</name>
    <dbReference type="NCBI Taxonomy" id="990650"/>
    <lineage>
        <taxon>Eukaryota</taxon>
        <taxon>Fungi</taxon>
        <taxon>Dikarya</taxon>
        <taxon>Basidiomycota</taxon>
        <taxon>Agaricomycotina</taxon>
        <taxon>Agaricomycetes</taxon>
        <taxon>Phallomycetidae</taxon>
        <taxon>Geastrales</taxon>
        <taxon>Sphaerobolaceae</taxon>
        <taxon>Sphaerobolus</taxon>
    </lineage>
</organism>